<dbReference type="AlphaFoldDB" id="B5F277"/>
<dbReference type="KEGG" id="sea:SeAg_B2809"/>
<protein>
    <submittedName>
        <fullName evidence="1">Uncharacterized protein</fullName>
    </submittedName>
</protein>
<gene>
    <name evidence="1" type="ordered locus">SeAg_B2809</name>
</gene>
<proteinExistence type="predicted"/>
<dbReference type="Proteomes" id="UP000008819">
    <property type="component" value="Chromosome"/>
</dbReference>
<accession>B5F277</accession>
<dbReference type="EMBL" id="CP001138">
    <property type="protein sequence ID" value="ACH52287.1"/>
    <property type="molecule type" value="Genomic_DNA"/>
</dbReference>
<reference evidence="1 2" key="1">
    <citation type="journal article" date="2011" name="J. Bacteriol.">
        <title>Comparative genomics of 28 Salmonella enterica isolates: evidence for CRISPR-mediated adaptive sublineage evolution.</title>
        <authorList>
            <person name="Fricke W.F."/>
            <person name="Mammel M.K."/>
            <person name="McDermott P.F."/>
            <person name="Tartera C."/>
            <person name="White D.G."/>
            <person name="Leclerc J.E."/>
            <person name="Ravel J."/>
            <person name="Cebula T.A."/>
        </authorList>
    </citation>
    <scope>NUCLEOTIDE SEQUENCE [LARGE SCALE GENOMIC DNA]</scope>
    <source>
        <strain evidence="1 2">SL483</strain>
    </source>
</reference>
<name>B5F277_SALA4</name>
<sequence length="39" mass="4462">MIFCRLAHQGRETARPVPLPVLFCLSLTKAYIFQILDAE</sequence>
<dbReference type="HOGENOM" id="CLU_3316516_0_0_6"/>
<organism evidence="1 2">
    <name type="scientific">Salmonella agona (strain SL483)</name>
    <dbReference type="NCBI Taxonomy" id="454166"/>
    <lineage>
        <taxon>Bacteria</taxon>
        <taxon>Pseudomonadati</taxon>
        <taxon>Pseudomonadota</taxon>
        <taxon>Gammaproteobacteria</taxon>
        <taxon>Enterobacterales</taxon>
        <taxon>Enterobacteriaceae</taxon>
        <taxon>Salmonella</taxon>
    </lineage>
</organism>
<evidence type="ECO:0000313" key="2">
    <source>
        <dbReference type="Proteomes" id="UP000008819"/>
    </source>
</evidence>
<evidence type="ECO:0000313" key="1">
    <source>
        <dbReference type="EMBL" id="ACH52287.1"/>
    </source>
</evidence>